<dbReference type="EMBL" id="PDKD01000001">
    <property type="protein sequence ID" value="RXJ93168.1"/>
    <property type="molecule type" value="Genomic_DNA"/>
</dbReference>
<feature type="transmembrane region" description="Helical" evidence="1">
    <location>
        <begin position="81"/>
        <end position="100"/>
    </location>
</feature>
<feature type="transmembrane region" description="Helical" evidence="1">
    <location>
        <begin position="55"/>
        <end position="75"/>
    </location>
</feature>
<reference evidence="3 5" key="1">
    <citation type="submission" date="2017-10" db="EMBL/GenBank/DDBJ databases">
        <title>Genomics of the genus Arcobacter.</title>
        <authorList>
            <person name="Perez-Cataluna A."/>
            <person name="Figueras M.J."/>
        </authorList>
    </citation>
    <scope>NUCLEOTIDE SEQUENCE [LARGE SCALE GENOMIC DNA]</scope>
    <source>
        <strain evidence="3 5">LMG 25534</strain>
    </source>
</reference>
<evidence type="ECO:0000313" key="3">
    <source>
        <dbReference type="EMBL" id="RXJ93168.1"/>
    </source>
</evidence>
<evidence type="ECO:0000313" key="2">
    <source>
        <dbReference type="EMBL" id="AXK48156.1"/>
    </source>
</evidence>
<feature type="transmembrane region" description="Helical" evidence="1">
    <location>
        <begin position="248"/>
        <end position="266"/>
    </location>
</feature>
<evidence type="ECO:0000313" key="5">
    <source>
        <dbReference type="Proteomes" id="UP000289132"/>
    </source>
</evidence>
<dbReference type="AlphaFoldDB" id="A0AAD0QIN3"/>
<keyword evidence="1" id="KW-1133">Transmembrane helix</keyword>
<feature type="transmembrane region" description="Helical" evidence="1">
    <location>
        <begin position="397"/>
        <end position="419"/>
    </location>
</feature>
<feature type="transmembrane region" description="Helical" evidence="1">
    <location>
        <begin position="7"/>
        <end position="25"/>
    </location>
</feature>
<dbReference type="EMBL" id="CP031367">
    <property type="protein sequence ID" value="AXK48156.1"/>
    <property type="molecule type" value="Genomic_DNA"/>
</dbReference>
<dbReference type="KEGG" id="atp:ATR_0268"/>
<accession>A0AAD0QIN3</accession>
<evidence type="ECO:0000256" key="1">
    <source>
        <dbReference type="SAM" id="Phobius"/>
    </source>
</evidence>
<evidence type="ECO:0000313" key="4">
    <source>
        <dbReference type="Proteomes" id="UP000254504"/>
    </source>
</evidence>
<protein>
    <submittedName>
        <fullName evidence="2">Membrane protein</fullName>
    </submittedName>
    <submittedName>
        <fullName evidence="3">Tellurium resistance protein TerC</fullName>
    </submittedName>
</protein>
<keyword evidence="1" id="KW-0812">Transmembrane</keyword>
<feature type="transmembrane region" description="Helical" evidence="1">
    <location>
        <begin position="187"/>
        <end position="206"/>
    </location>
</feature>
<feature type="transmembrane region" description="Helical" evidence="1">
    <location>
        <begin position="121"/>
        <end position="140"/>
    </location>
</feature>
<keyword evidence="1" id="KW-0472">Membrane</keyword>
<dbReference type="Proteomes" id="UP000254504">
    <property type="component" value="Chromosome"/>
</dbReference>
<feature type="transmembrane region" description="Helical" evidence="1">
    <location>
        <begin position="160"/>
        <end position="180"/>
    </location>
</feature>
<keyword evidence="5" id="KW-1185">Reference proteome</keyword>
<dbReference type="Proteomes" id="UP000289132">
    <property type="component" value="Unassembled WGS sequence"/>
</dbReference>
<organism evidence="2 4">
    <name type="scientific">Aliarcobacter trophiarum LMG 25534</name>
    <dbReference type="NCBI Taxonomy" id="1032241"/>
    <lineage>
        <taxon>Bacteria</taxon>
        <taxon>Pseudomonadati</taxon>
        <taxon>Campylobacterota</taxon>
        <taxon>Epsilonproteobacteria</taxon>
        <taxon>Campylobacterales</taxon>
        <taxon>Arcobacteraceae</taxon>
        <taxon>Aliarcobacter</taxon>
    </lineage>
</organism>
<sequence length="425" mass="48356">MKFLSRVSGILIFLSFIFVIFSYFFYSDFKIYGVAFIWLASSFLFFTIKSKKLILILLFFTLLAFLYSYINGFYIDFKKAFSVNLYLLTLLIAVGFLKLIATPKREKNELPRGKNSFLKTYFGVHIFGSIINLSALLLVADKMYKKAKLTPLQMVLLTRSFASDAYWSPFFVAFAAALTYAPNLNTIFIISFGLFLALSAFLITYIELRNEDFSSFYGYPLSFNTLYLPLLLAFFVLLTNHYYKDLQIILLISLFSFLLTITFLPIKRGLVESIRILKFHIIDDLPKMKSEISLFLVAGLFGIIAGSVLLGLNFSLPFDTFDYKAASIVLFIFIILAFVGIHPIISISILGDFFTNANHTLLAMTFLMAWATTVSTSPISGLNLTMSARYSCNAKEIFKLNIIYAIKMYIVCVIVLFIMSKYLGV</sequence>
<reference evidence="2 4" key="2">
    <citation type="submission" date="2018-07" db="EMBL/GenBank/DDBJ databases">
        <title>Complete genome of the Arcobacter trophiarum type strain LMG 25534.</title>
        <authorList>
            <person name="Miller W.G."/>
            <person name="Yee E."/>
        </authorList>
    </citation>
    <scope>NUCLEOTIDE SEQUENCE [LARGE SCALE GENOMIC DNA]</scope>
    <source>
        <strain evidence="2 4">LMG 25534</strain>
    </source>
</reference>
<gene>
    <name evidence="2" type="ORF">ATR_0268</name>
    <name evidence="3" type="ORF">CRU87_01375</name>
</gene>
<name>A0AAD0QIN3_9BACT</name>
<proteinExistence type="predicted"/>
<dbReference type="RefSeq" id="WP_115427700.1">
    <property type="nucleotide sequence ID" value="NZ_CP031367.1"/>
</dbReference>
<feature type="transmembrane region" description="Helical" evidence="1">
    <location>
        <begin position="31"/>
        <end position="48"/>
    </location>
</feature>
<feature type="transmembrane region" description="Helical" evidence="1">
    <location>
        <begin position="328"/>
        <end position="349"/>
    </location>
</feature>
<feature type="transmembrane region" description="Helical" evidence="1">
    <location>
        <begin position="292"/>
        <end position="316"/>
    </location>
</feature>
<feature type="transmembrane region" description="Helical" evidence="1">
    <location>
        <begin position="361"/>
        <end position="385"/>
    </location>
</feature>
<feature type="transmembrane region" description="Helical" evidence="1">
    <location>
        <begin position="226"/>
        <end position="243"/>
    </location>
</feature>